<name>I3C739_9FLAO</name>
<dbReference type="PROSITE" id="PS00379">
    <property type="entry name" value="CDP_ALCOHOL_P_TRANSF"/>
    <property type="match status" value="1"/>
</dbReference>
<sequence length="252" mass="28156">MKKFIPNGLTLLNLLCGTIAVILAVQGSLIFAAYFVFAGIFFDFFDGLAARLLNAQSELGLQLDSLADMVTSGVVPGIVMFQLFNMSEENYTWDNHEVTQTMVNVDGFKFSFLAIFGLLITLGSAYRLAKFNIDEEQATSFIGLPTPANALFILSLPLILHFQESSFLDSLILNKWFLIVITILSTYMLNARIALFALKFKSWGFKENSIRYVFLVIAALLLILLQFAAIPLIIVLYVLFSVVMSFQQKSRA</sequence>
<dbReference type="GO" id="GO:0008654">
    <property type="term" value="P:phospholipid biosynthetic process"/>
    <property type="evidence" value="ECO:0007669"/>
    <property type="project" value="InterPro"/>
</dbReference>
<dbReference type="HOGENOM" id="CLU_049944_3_0_10"/>
<keyword evidence="3" id="KW-1133">Transmembrane helix</keyword>
<accession>I3C739</accession>
<feature type="transmembrane region" description="Helical" evidence="3">
    <location>
        <begin position="212"/>
        <end position="240"/>
    </location>
</feature>
<dbReference type="InterPro" id="IPR043130">
    <property type="entry name" value="CDP-OH_PTrfase_TM_dom"/>
</dbReference>
<keyword evidence="1 2" id="KW-0808">Transferase</keyword>
<protein>
    <submittedName>
        <fullName evidence="4">Phosphatidylserine synthase</fullName>
    </submittedName>
</protein>
<dbReference type="InterPro" id="IPR048254">
    <property type="entry name" value="CDP_ALCOHOL_P_TRANSF_CS"/>
</dbReference>
<dbReference type="Proteomes" id="UP000004690">
    <property type="component" value="Unassembled WGS sequence"/>
</dbReference>
<proteinExistence type="inferred from homology"/>
<keyword evidence="3" id="KW-0812">Transmembrane</keyword>
<evidence type="ECO:0000313" key="5">
    <source>
        <dbReference type="Proteomes" id="UP000004690"/>
    </source>
</evidence>
<feature type="transmembrane region" description="Helical" evidence="3">
    <location>
        <begin position="141"/>
        <end position="160"/>
    </location>
</feature>
<dbReference type="STRING" id="926559.JoomaDRAFT_2453"/>
<evidence type="ECO:0000256" key="1">
    <source>
        <dbReference type="ARBA" id="ARBA00022679"/>
    </source>
</evidence>
<evidence type="ECO:0000313" key="4">
    <source>
        <dbReference type="EMBL" id="EIJ39432.1"/>
    </source>
</evidence>
<dbReference type="Pfam" id="PF01066">
    <property type="entry name" value="CDP-OH_P_transf"/>
    <property type="match status" value="1"/>
</dbReference>
<dbReference type="RefSeq" id="WP_008612867.1">
    <property type="nucleotide sequence ID" value="NZ_JH651379.1"/>
</dbReference>
<dbReference type="GO" id="GO:0016780">
    <property type="term" value="F:phosphotransferase activity, for other substituted phosphate groups"/>
    <property type="evidence" value="ECO:0007669"/>
    <property type="project" value="InterPro"/>
</dbReference>
<dbReference type="GO" id="GO:0016020">
    <property type="term" value="C:membrane"/>
    <property type="evidence" value="ECO:0007669"/>
    <property type="project" value="InterPro"/>
</dbReference>
<dbReference type="EMBL" id="JH651379">
    <property type="protein sequence ID" value="EIJ39432.1"/>
    <property type="molecule type" value="Genomic_DNA"/>
</dbReference>
<dbReference type="InterPro" id="IPR000462">
    <property type="entry name" value="CDP-OH_P_trans"/>
</dbReference>
<feature type="transmembrane region" description="Helical" evidence="3">
    <location>
        <begin position="176"/>
        <end position="200"/>
    </location>
</feature>
<feature type="transmembrane region" description="Helical" evidence="3">
    <location>
        <begin position="110"/>
        <end position="129"/>
    </location>
</feature>
<evidence type="ECO:0000256" key="3">
    <source>
        <dbReference type="SAM" id="Phobius"/>
    </source>
</evidence>
<dbReference type="Gene3D" id="1.20.120.1760">
    <property type="match status" value="1"/>
</dbReference>
<keyword evidence="3" id="KW-0472">Membrane</keyword>
<organism evidence="4 5">
    <name type="scientific">Galbibacter orientalis DSM 19592</name>
    <dbReference type="NCBI Taxonomy" id="926559"/>
    <lineage>
        <taxon>Bacteria</taxon>
        <taxon>Pseudomonadati</taxon>
        <taxon>Bacteroidota</taxon>
        <taxon>Flavobacteriia</taxon>
        <taxon>Flavobacteriales</taxon>
        <taxon>Flavobacteriaceae</taxon>
        <taxon>Galbibacter</taxon>
    </lineage>
</organism>
<dbReference type="AlphaFoldDB" id="I3C739"/>
<keyword evidence="5" id="KW-1185">Reference proteome</keyword>
<comment type="similarity">
    <text evidence="2">Belongs to the CDP-alcohol phosphatidyltransferase class-I family.</text>
</comment>
<evidence type="ECO:0000256" key="2">
    <source>
        <dbReference type="RuleBase" id="RU003750"/>
    </source>
</evidence>
<feature type="transmembrane region" description="Helical" evidence="3">
    <location>
        <begin position="31"/>
        <end position="53"/>
    </location>
</feature>
<reference evidence="4 5" key="1">
    <citation type="submission" date="2012-02" db="EMBL/GenBank/DDBJ databases">
        <title>Improved High-Quality Draft genome of Joostella marina DSM 19592.</title>
        <authorList>
            <consortium name="US DOE Joint Genome Institute (JGI-PGF)"/>
            <person name="Lucas S."/>
            <person name="Copeland A."/>
            <person name="Lapidus A."/>
            <person name="Bruce D."/>
            <person name="Goodwin L."/>
            <person name="Pitluck S."/>
            <person name="Peters L."/>
            <person name="Chertkov O."/>
            <person name="Ovchinnikova G."/>
            <person name="Kyrpides N."/>
            <person name="Mavromatis K."/>
            <person name="Detter J.C."/>
            <person name="Han C."/>
            <person name="Land M."/>
            <person name="Hauser L."/>
            <person name="Markowitz V."/>
            <person name="Cheng J.-F."/>
            <person name="Hugenholtz P."/>
            <person name="Woyke T."/>
            <person name="Wu D."/>
            <person name="Tindall B."/>
            <person name="Brambilla E."/>
            <person name="Klenk H.-P."/>
            <person name="Eisen J.A."/>
        </authorList>
    </citation>
    <scope>NUCLEOTIDE SEQUENCE [LARGE SCALE GENOMIC DNA]</scope>
    <source>
        <strain evidence="4 5">DSM 19592</strain>
    </source>
</reference>
<dbReference type="OrthoDB" id="9777147at2"/>
<gene>
    <name evidence="4" type="ORF">JoomaDRAFT_2453</name>
</gene>
<dbReference type="eggNOG" id="COG1183">
    <property type="taxonomic scope" value="Bacteria"/>
</dbReference>